<dbReference type="CDD" id="cd07814">
    <property type="entry name" value="SRPBCC_CalC_Aha1-like"/>
    <property type="match status" value="1"/>
</dbReference>
<evidence type="ECO:0000313" key="3">
    <source>
        <dbReference type="Proteomes" id="UP000824504"/>
    </source>
</evidence>
<gene>
    <name evidence="2" type="ORF">KDB89_00130</name>
</gene>
<dbReference type="EMBL" id="CP079216">
    <property type="protein sequence ID" value="QXT62938.1"/>
    <property type="molecule type" value="Genomic_DNA"/>
</dbReference>
<accession>A0ABX8SLP2</accession>
<evidence type="ECO:0000259" key="1">
    <source>
        <dbReference type="Pfam" id="PF08327"/>
    </source>
</evidence>
<dbReference type="Pfam" id="PF08327">
    <property type="entry name" value="AHSA1"/>
    <property type="match status" value="2"/>
</dbReference>
<protein>
    <submittedName>
        <fullName evidence="2">SRPBCC domain-containing protein</fullName>
    </submittedName>
</protein>
<dbReference type="Proteomes" id="UP000824504">
    <property type="component" value="Chromosome"/>
</dbReference>
<dbReference type="RefSeq" id="WP_219082283.1">
    <property type="nucleotide sequence ID" value="NZ_CP079216.1"/>
</dbReference>
<evidence type="ECO:0000313" key="2">
    <source>
        <dbReference type="EMBL" id="QXT62938.1"/>
    </source>
</evidence>
<organism evidence="2 3">
    <name type="scientific">Tessaracoccus palaemonis</name>
    <dbReference type="NCBI Taxonomy" id="2829499"/>
    <lineage>
        <taxon>Bacteria</taxon>
        <taxon>Bacillati</taxon>
        <taxon>Actinomycetota</taxon>
        <taxon>Actinomycetes</taxon>
        <taxon>Propionibacteriales</taxon>
        <taxon>Propionibacteriaceae</taxon>
        <taxon>Tessaracoccus</taxon>
    </lineage>
</organism>
<reference evidence="2 3" key="1">
    <citation type="submission" date="2021-07" db="EMBL/GenBank/DDBJ databases">
        <title>complete genome sequencing of Tessaracoccus sp.J1M15.</title>
        <authorList>
            <person name="Bae J.-W."/>
            <person name="Kim D.-y."/>
        </authorList>
    </citation>
    <scope>NUCLEOTIDE SEQUENCE [LARGE SCALE GENOMIC DNA]</scope>
    <source>
        <strain evidence="2 3">J1M15</strain>
    </source>
</reference>
<name>A0ABX8SLP2_9ACTN</name>
<proteinExistence type="predicted"/>
<feature type="domain" description="Activator of Hsp90 ATPase homologue 1/2-like C-terminal" evidence="1">
    <location>
        <begin position="24"/>
        <end position="154"/>
    </location>
</feature>
<keyword evidence="3" id="KW-1185">Reference proteome</keyword>
<dbReference type="InterPro" id="IPR013538">
    <property type="entry name" value="ASHA1/2-like_C"/>
</dbReference>
<feature type="domain" description="Activator of Hsp90 ATPase homologue 1/2-like C-terminal" evidence="1">
    <location>
        <begin position="188"/>
        <end position="318"/>
    </location>
</feature>
<sequence length="326" mass="35568">MAVTSVETDLDTLTMTVVTEHAVDVRRLWDGYLDPRQIELFWGPPTWPATFLRHDGFVGGVSRYFMTGPDEDVAAGAWDWTALDEGTSFEVTDHFCHPDGTIDESMQTMRMTFLFEPTPTGSRLTNTTFFASAQELKQLREMGMEEGSTQAMGQTDGVLARPDFAPGLPTAATLLDGTRVRVSSVLKADLDDVWRAHRDEATVARWLLGPDGWSMPECTVAQRTGEATRLTWRDEATGRSFSSVSRVLELAPPRREVAAESMAGSPETVNDLTLTPLDGGTLVSIVITYPDRETRDAALGTGMVGGMESSYARLEGLLAGGGEVVH</sequence>